<reference evidence="1 3" key="1">
    <citation type="submission" date="2013-10" db="EMBL/GenBank/DDBJ databases">
        <title>Draft genomes and the virulence plasmids of Sd1617 vaccine constructs: WRSd3 and WRSd5.</title>
        <authorList>
            <person name="Aksomboon Vongsawan A."/>
            <person name="Venkatesan M.M."/>
            <person name="Vaisvil B."/>
            <person name="Emel G."/>
            <person name="Kepatral V."/>
            <person name="Sethabutr O."/>
            <person name="Serichantalergs O."/>
            <person name="Mason C."/>
        </authorList>
    </citation>
    <scope>NUCLEOTIDE SEQUENCE [LARGE SCALE GENOMIC DNA]</scope>
    <source>
        <strain evidence="1 3">WRSd3</strain>
        <plasmid evidence="1">unnamed</plasmid>
    </source>
</reference>
<comment type="caution">
    <text evidence="1">The sequence shown here is derived from an EMBL/GenBank/DDBJ whole genome shotgun (WGS) entry which is preliminary data.</text>
</comment>
<name>A0A090N976_SHIDY</name>
<proteinExistence type="predicted"/>
<keyword evidence="1" id="KW-0614">Plasmid</keyword>
<evidence type="ECO:0000313" key="2">
    <source>
        <dbReference type="EMBL" id="ESU82245.1"/>
    </source>
</evidence>
<gene>
    <name evidence="2" type="ORF">WRSd3_00181</name>
    <name evidence="1" type="ORF">WRSd3_p00169</name>
</gene>
<geneLocation type="plasmid" evidence="1">
    <name>unnamed</name>
</geneLocation>
<sequence length="73" mass="8739">MTDLHYFIIINKFDFKIILIINKRFIFLTPKVMLSQRVTYNTHTPYRAYSLNCGYKIHLFSNKIKHTPITTSD</sequence>
<evidence type="ECO:0000313" key="1">
    <source>
        <dbReference type="EMBL" id="ESU76017.1"/>
    </source>
</evidence>
<protein>
    <submittedName>
        <fullName evidence="1">Uncharacterized protein</fullName>
    </submittedName>
</protein>
<dbReference type="EMBL" id="AXUT01000016">
    <property type="protein sequence ID" value="ESU82245.1"/>
    <property type="molecule type" value="Genomic_DNA"/>
</dbReference>
<evidence type="ECO:0000313" key="3">
    <source>
        <dbReference type="Proteomes" id="UP000017944"/>
    </source>
</evidence>
<dbReference type="EMBL" id="AXUT01000778">
    <property type="protein sequence ID" value="ESU76017.1"/>
    <property type="molecule type" value="Genomic_DNA"/>
</dbReference>
<dbReference type="AlphaFoldDB" id="A0A090N976"/>
<dbReference type="Proteomes" id="UP000017944">
    <property type="component" value="Unassembled WGS sequence"/>
</dbReference>
<organism evidence="1 3">
    <name type="scientific">Shigella dysenteriae WRSd3</name>
    <dbReference type="NCBI Taxonomy" id="1401327"/>
    <lineage>
        <taxon>Bacteria</taxon>
        <taxon>Pseudomonadati</taxon>
        <taxon>Pseudomonadota</taxon>
        <taxon>Gammaproteobacteria</taxon>
        <taxon>Enterobacterales</taxon>
        <taxon>Enterobacteriaceae</taxon>
        <taxon>Shigella</taxon>
    </lineage>
</organism>
<accession>A0A090N976</accession>